<feature type="compositionally biased region" description="Basic residues" evidence="1">
    <location>
        <begin position="444"/>
        <end position="456"/>
    </location>
</feature>
<evidence type="ECO:0000256" key="1">
    <source>
        <dbReference type="SAM" id="MobiDB-lite"/>
    </source>
</evidence>
<feature type="region of interest" description="Disordered" evidence="1">
    <location>
        <begin position="322"/>
        <end position="346"/>
    </location>
</feature>
<evidence type="ECO:0000313" key="3">
    <source>
        <dbReference type="Proteomes" id="UP001174997"/>
    </source>
</evidence>
<protein>
    <submittedName>
        <fullName evidence="2">Uncharacterized protein</fullName>
    </submittedName>
</protein>
<comment type="caution">
    <text evidence="2">The sequence shown here is derived from an EMBL/GenBank/DDBJ whole genome shotgun (WGS) entry which is preliminary data.</text>
</comment>
<proteinExistence type="predicted"/>
<feature type="region of interest" description="Disordered" evidence="1">
    <location>
        <begin position="1"/>
        <end position="56"/>
    </location>
</feature>
<feature type="compositionally biased region" description="Low complexity" evidence="1">
    <location>
        <begin position="171"/>
        <end position="187"/>
    </location>
</feature>
<dbReference type="Proteomes" id="UP001174997">
    <property type="component" value="Unassembled WGS sequence"/>
</dbReference>
<reference evidence="2" key="1">
    <citation type="submission" date="2023-06" db="EMBL/GenBank/DDBJ databases">
        <title>Genome-scale phylogeny and comparative genomics of the fungal order Sordariales.</title>
        <authorList>
            <consortium name="Lawrence Berkeley National Laboratory"/>
            <person name="Hensen N."/>
            <person name="Bonometti L."/>
            <person name="Westerberg I."/>
            <person name="Brannstrom I.O."/>
            <person name="Guillou S."/>
            <person name="Cros-Aarteil S."/>
            <person name="Calhoun S."/>
            <person name="Haridas S."/>
            <person name="Kuo A."/>
            <person name="Mondo S."/>
            <person name="Pangilinan J."/>
            <person name="Riley R."/>
            <person name="Labutti K."/>
            <person name="Andreopoulos B."/>
            <person name="Lipzen A."/>
            <person name="Chen C."/>
            <person name="Yanf M."/>
            <person name="Daum C."/>
            <person name="Ng V."/>
            <person name="Clum A."/>
            <person name="Steindorff A."/>
            <person name="Ohm R."/>
            <person name="Martin F."/>
            <person name="Silar P."/>
            <person name="Natvig D."/>
            <person name="Lalanne C."/>
            <person name="Gautier V."/>
            <person name="Ament-Velasquez S.L."/>
            <person name="Kruys A."/>
            <person name="Hutchinson M.I."/>
            <person name="Powell A.J."/>
            <person name="Barry K."/>
            <person name="Miller A.N."/>
            <person name="Grigoriev I.V."/>
            <person name="Debuchy R."/>
            <person name="Gladieux P."/>
            <person name="Thoren M.H."/>
            <person name="Johannesson H."/>
        </authorList>
    </citation>
    <scope>NUCLEOTIDE SEQUENCE</scope>
    <source>
        <strain evidence="2">CBS 307.81</strain>
    </source>
</reference>
<feature type="compositionally biased region" description="Polar residues" evidence="1">
    <location>
        <begin position="197"/>
        <end position="218"/>
    </location>
</feature>
<feature type="compositionally biased region" description="Low complexity" evidence="1">
    <location>
        <begin position="412"/>
        <end position="436"/>
    </location>
</feature>
<name>A0AA39ZJZ9_9PEZI</name>
<evidence type="ECO:0000313" key="2">
    <source>
        <dbReference type="EMBL" id="KAK0672219.1"/>
    </source>
</evidence>
<feature type="compositionally biased region" description="Polar residues" evidence="1">
    <location>
        <begin position="232"/>
        <end position="254"/>
    </location>
</feature>
<feature type="region of interest" description="Disordered" evidence="1">
    <location>
        <begin position="170"/>
        <end position="254"/>
    </location>
</feature>
<dbReference type="AlphaFoldDB" id="A0AA39ZJZ9"/>
<organism evidence="2 3">
    <name type="scientific">Cercophora samala</name>
    <dbReference type="NCBI Taxonomy" id="330535"/>
    <lineage>
        <taxon>Eukaryota</taxon>
        <taxon>Fungi</taxon>
        <taxon>Dikarya</taxon>
        <taxon>Ascomycota</taxon>
        <taxon>Pezizomycotina</taxon>
        <taxon>Sordariomycetes</taxon>
        <taxon>Sordariomycetidae</taxon>
        <taxon>Sordariales</taxon>
        <taxon>Lasiosphaeriaceae</taxon>
        <taxon>Cercophora</taxon>
    </lineage>
</organism>
<accession>A0AA39ZJZ9</accession>
<feature type="compositionally biased region" description="Basic and acidic residues" evidence="1">
    <location>
        <begin position="13"/>
        <end position="33"/>
    </location>
</feature>
<dbReference type="EMBL" id="JAULSY010000014">
    <property type="protein sequence ID" value="KAK0672219.1"/>
    <property type="molecule type" value="Genomic_DNA"/>
</dbReference>
<gene>
    <name evidence="2" type="ORF">QBC41DRAFT_28983</name>
</gene>
<sequence length="462" mass="49234">MSMFSFIRKGRQAAKEHKAEKAEKAKKEAEKPPYRHIPKHAAIDAVSSGPSGWRTEDRQKIVDQNKRRSAMTTSGLNMTGQPRIHSSLSHVSFPAAFASPVVPRTYSYSSMPAGWASGDMNYSNVDVSSSSVKGKEVDRSTSASLYLSRSAARLSAGRYPMNMNAVIGTGDHSVSPVDSSSNSTSSQDDLEMKPTKHSSLPPVTSKTRGYSRPMSDNGSIHRLHPARRLSDAEQTITTPAPVRTSYSPRTSSLPSGIPPVPAIPAMQFGAAITTSTVSSATASAASSVTMVPIASSVSLANTKPVIKNVEERRDVAVISLTPEPSSDEEASPIGTAISPTKNKRRTYKPSRFPELETINSNISITAVETPLSSVPSSEKDSPKIRVMEIHEKQRPTSTLAATLPVDFDENSLPTPKALDLPAPAAAAGQKQGKLSKNPGGAVKAGKKPRWSLRSHKSSAVAV</sequence>
<keyword evidence="3" id="KW-1185">Reference proteome</keyword>
<feature type="region of interest" description="Disordered" evidence="1">
    <location>
        <begin position="408"/>
        <end position="462"/>
    </location>
</feature>